<feature type="domain" description="SAICAR synthetase/ADE2 N-terminal" evidence="9">
    <location>
        <begin position="15"/>
        <end position="266"/>
    </location>
</feature>
<dbReference type="GO" id="GO:0005737">
    <property type="term" value="C:cytoplasm"/>
    <property type="evidence" value="ECO:0007669"/>
    <property type="project" value="TreeGrafter"/>
</dbReference>
<evidence type="ECO:0000256" key="7">
    <source>
        <dbReference type="ARBA" id="ARBA00048475"/>
    </source>
</evidence>
<evidence type="ECO:0000313" key="10">
    <source>
        <dbReference type="EMBL" id="MBK1618048.1"/>
    </source>
</evidence>
<keyword evidence="6 8" id="KW-0067">ATP-binding</keyword>
<evidence type="ECO:0000256" key="8">
    <source>
        <dbReference type="HAMAP-Rule" id="MF_00137"/>
    </source>
</evidence>
<dbReference type="PROSITE" id="PS01057">
    <property type="entry name" value="SAICAR_SYNTHETASE_1"/>
    <property type="match status" value="1"/>
</dbReference>
<evidence type="ECO:0000313" key="11">
    <source>
        <dbReference type="Proteomes" id="UP001138768"/>
    </source>
</evidence>
<organism evidence="10 11">
    <name type="scientific">Lamprobacter modestohalophilus</name>
    <dbReference type="NCBI Taxonomy" id="1064514"/>
    <lineage>
        <taxon>Bacteria</taxon>
        <taxon>Pseudomonadati</taxon>
        <taxon>Pseudomonadota</taxon>
        <taxon>Gammaproteobacteria</taxon>
        <taxon>Chromatiales</taxon>
        <taxon>Chromatiaceae</taxon>
        <taxon>Lamprobacter</taxon>
    </lineage>
</organism>
<dbReference type="GO" id="GO:0004639">
    <property type="term" value="F:phosphoribosylaminoimidazolesuccinocarboxamide synthase activity"/>
    <property type="evidence" value="ECO:0007669"/>
    <property type="project" value="UniProtKB-UniRule"/>
</dbReference>
<dbReference type="GO" id="GO:0006189">
    <property type="term" value="P:'de novo' IMP biosynthetic process"/>
    <property type="evidence" value="ECO:0007669"/>
    <property type="project" value="UniProtKB-UniRule"/>
</dbReference>
<keyword evidence="3 8" id="KW-0436">Ligase</keyword>
<dbReference type="InterPro" id="IPR001636">
    <property type="entry name" value="SAICAR_synth"/>
</dbReference>
<dbReference type="PANTHER" id="PTHR43700">
    <property type="entry name" value="PHOSPHORIBOSYLAMINOIMIDAZOLE-SUCCINOCARBOXAMIDE SYNTHASE"/>
    <property type="match status" value="1"/>
</dbReference>
<evidence type="ECO:0000256" key="1">
    <source>
        <dbReference type="ARBA" id="ARBA00004672"/>
    </source>
</evidence>
<dbReference type="Gene3D" id="3.30.200.20">
    <property type="entry name" value="Phosphorylase Kinase, domain 1"/>
    <property type="match status" value="1"/>
</dbReference>
<comment type="pathway">
    <text evidence="1 8">Purine metabolism; IMP biosynthesis via de novo pathway; 5-amino-1-(5-phospho-D-ribosyl)imidazole-4-carboxamide from 5-amino-1-(5-phospho-D-ribosyl)imidazole-4-carboxylate: step 1/2.</text>
</comment>
<dbReference type="SUPFAM" id="SSF56104">
    <property type="entry name" value="SAICAR synthase-like"/>
    <property type="match status" value="1"/>
</dbReference>
<protein>
    <recommendedName>
        <fullName evidence="8">Phosphoribosylaminoimidazole-succinocarboxamide synthase</fullName>
        <ecNumber evidence="8">6.3.2.6</ecNumber>
    </recommendedName>
    <alternativeName>
        <fullName evidence="8">SAICAR synthetase</fullName>
    </alternativeName>
</protein>
<dbReference type="InterPro" id="IPR028923">
    <property type="entry name" value="SAICAR_synt/ADE2_N"/>
</dbReference>
<dbReference type="Proteomes" id="UP001138768">
    <property type="component" value="Unassembled WGS sequence"/>
</dbReference>
<comment type="catalytic activity">
    <reaction evidence="7 8">
        <text>5-amino-1-(5-phospho-D-ribosyl)imidazole-4-carboxylate + L-aspartate + ATP = (2S)-2-[5-amino-1-(5-phospho-beta-D-ribosyl)imidazole-4-carboxamido]succinate + ADP + phosphate + 2 H(+)</text>
        <dbReference type="Rhea" id="RHEA:22628"/>
        <dbReference type="ChEBI" id="CHEBI:15378"/>
        <dbReference type="ChEBI" id="CHEBI:29991"/>
        <dbReference type="ChEBI" id="CHEBI:30616"/>
        <dbReference type="ChEBI" id="CHEBI:43474"/>
        <dbReference type="ChEBI" id="CHEBI:58443"/>
        <dbReference type="ChEBI" id="CHEBI:77657"/>
        <dbReference type="ChEBI" id="CHEBI:456216"/>
        <dbReference type="EC" id="6.3.2.6"/>
    </reaction>
</comment>
<dbReference type="GO" id="GO:0005524">
    <property type="term" value="F:ATP binding"/>
    <property type="evidence" value="ECO:0007669"/>
    <property type="project" value="UniProtKB-KW"/>
</dbReference>
<sequence length="293" mass="32340">MTSLYQSELSELPLLSRGKVRDIYAAGDEHLLIVTSDRLSAFDVVLPQPIPGKGEVLTRVSRFWLARTAGIIPNQLTELSVETFVTDPEQRRALGDRAMVVRRLNPLPIEAIVRGYLIGSGWKDYQASGAVSGIALPAGLRQADRLPEPIFTPSTKAAIGDHDENIDFAGAAERIGAELAEQVRTISLHIYQDSAAYALKRGIIIADTKFEFGLDAEGRLHLIDEVLTPDSSRFWPVDQYQPGSSPPSFDKQFVRDYLETLDWDKTPPGPMLPEAIITQTAAKYAEAERRLLG</sequence>
<dbReference type="PROSITE" id="PS01058">
    <property type="entry name" value="SAICAR_SYNTHETASE_2"/>
    <property type="match status" value="1"/>
</dbReference>
<dbReference type="NCBIfam" id="NF010568">
    <property type="entry name" value="PRK13961.1"/>
    <property type="match status" value="1"/>
</dbReference>
<evidence type="ECO:0000256" key="4">
    <source>
        <dbReference type="ARBA" id="ARBA00022741"/>
    </source>
</evidence>
<evidence type="ECO:0000256" key="3">
    <source>
        <dbReference type="ARBA" id="ARBA00022598"/>
    </source>
</evidence>
<comment type="similarity">
    <text evidence="2 8">Belongs to the SAICAR synthetase family.</text>
</comment>
<comment type="caution">
    <text evidence="10">The sequence shown here is derived from an EMBL/GenBank/DDBJ whole genome shotgun (WGS) entry which is preliminary data.</text>
</comment>
<proteinExistence type="inferred from homology"/>
<dbReference type="AlphaFoldDB" id="A0A9X0W872"/>
<name>A0A9X0W872_9GAMM</name>
<evidence type="ECO:0000256" key="2">
    <source>
        <dbReference type="ARBA" id="ARBA00010190"/>
    </source>
</evidence>
<dbReference type="FunFam" id="3.30.470.20:FF:000015">
    <property type="entry name" value="Phosphoribosylaminoimidazole-succinocarboxamide synthase"/>
    <property type="match status" value="1"/>
</dbReference>
<keyword evidence="11" id="KW-1185">Reference proteome</keyword>
<dbReference type="NCBIfam" id="TIGR00081">
    <property type="entry name" value="purC"/>
    <property type="match status" value="1"/>
</dbReference>
<evidence type="ECO:0000256" key="6">
    <source>
        <dbReference type="ARBA" id="ARBA00022840"/>
    </source>
</evidence>
<dbReference type="EMBL" id="NRRY01000007">
    <property type="protein sequence ID" value="MBK1618048.1"/>
    <property type="molecule type" value="Genomic_DNA"/>
</dbReference>
<gene>
    <name evidence="8" type="primary">purC</name>
    <name evidence="10" type="ORF">CKO42_06215</name>
</gene>
<dbReference type="PANTHER" id="PTHR43700:SF1">
    <property type="entry name" value="PHOSPHORIBOSYLAMINOIMIDAZOLE-SUCCINOCARBOXAMIDE SYNTHASE"/>
    <property type="match status" value="1"/>
</dbReference>
<dbReference type="EC" id="6.3.2.6" evidence="8"/>
<dbReference type="InterPro" id="IPR018236">
    <property type="entry name" value="SAICAR_synthetase_CS"/>
</dbReference>
<evidence type="ECO:0000256" key="5">
    <source>
        <dbReference type="ARBA" id="ARBA00022755"/>
    </source>
</evidence>
<reference evidence="10 11" key="1">
    <citation type="journal article" date="2020" name="Microorganisms">
        <title>Osmotic Adaptation and Compatible Solute Biosynthesis of Phototrophic Bacteria as Revealed from Genome Analyses.</title>
        <authorList>
            <person name="Imhoff J.F."/>
            <person name="Rahn T."/>
            <person name="Kunzel S."/>
            <person name="Keller A."/>
            <person name="Neulinger S.C."/>
        </authorList>
    </citation>
    <scope>NUCLEOTIDE SEQUENCE [LARGE SCALE GENOMIC DNA]</scope>
    <source>
        <strain evidence="10 11">DSM 25653</strain>
    </source>
</reference>
<dbReference type="Gene3D" id="3.30.470.20">
    <property type="entry name" value="ATP-grasp fold, B domain"/>
    <property type="match status" value="1"/>
</dbReference>
<dbReference type="Pfam" id="PF01259">
    <property type="entry name" value="SAICAR_synt"/>
    <property type="match status" value="1"/>
</dbReference>
<keyword evidence="5 8" id="KW-0658">Purine biosynthesis</keyword>
<dbReference type="HAMAP" id="MF_00137">
    <property type="entry name" value="SAICAR_synth"/>
    <property type="match status" value="1"/>
</dbReference>
<accession>A0A9X0W872</accession>
<dbReference type="RefSeq" id="WP_200240689.1">
    <property type="nucleotide sequence ID" value="NZ_NRRY01000007.1"/>
</dbReference>
<dbReference type="CDD" id="cd01414">
    <property type="entry name" value="SAICAR_synt_Sc"/>
    <property type="match status" value="1"/>
</dbReference>
<keyword evidence="4 8" id="KW-0547">Nucleotide-binding</keyword>
<evidence type="ECO:0000259" key="9">
    <source>
        <dbReference type="Pfam" id="PF01259"/>
    </source>
</evidence>